<dbReference type="RefSeq" id="WP_379932157.1">
    <property type="nucleotide sequence ID" value="NZ_JBHTHY010000003.1"/>
</dbReference>
<dbReference type="EMBL" id="JBHTHY010000003">
    <property type="protein sequence ID" value="MFD0796391.1"/>
    <property type="molecule type" value="Genomic_DNA"/>
</dbReference>
<evidence type="ECO:0000313" key="1">
    <source>
        <dbReference type="EMBL" id="MFD0796391.1"/>
    </source>
</evidence>
<organism evidence="1 2">
    <name type="scientific">Maribacter chungangensis</name>
    <dbReference type="NCBI Taxonomy" id="1069117"/>
    <lineage>
        <taxon>Bacteria</taxon>
        <taxon>Pseudomonadati</taxon>
        <taxon>Bacteroidota</taxon>
        <taxon>Flavobacteriia</taxon>
        <taxon>Flavobacteriales</taxon>
        <taxon>Flavobacteriaceae</taxon>
        <taxon>Maribacter</taxon>
    </lineage>
</organism>
<gene>
    <name evidence="1" type="ORF">ACFQZJ_02885</name>
</gene>
<proteinExistence type="predicted"/>
<keyword evidence="2" id="KW-1185">Reference proteome</keyword>
<evidence type="ECO:0000313" key="2">
    <source>
        <dbReference type="Proteomes" id="UP001597012"/>
    </source>
</evidence>
<dbReference type="Proteomes" id="UP001597012">
    <property type="component" value="Unassembled WGS sequence"/>
</dbReference>
<comment type="caution">
    <text evidence="1">The sequence shown here is derived from an EMBL/GenBank/DDBJ whole genome shotgun (WGS) entry which is preliminary data.</text>
</comment>
<name>A0ABW3AZ96_9FLAO</name>
<reference evidence="2" key="1">
    <citation type="journal article" date="2019" name="Int. J. Syst. Evol. Microbiol.">
        <title>The Global Catalogue of Microorganisms (GCM) 10K type strain sequencing project: providing services to taxonomists for standard genome sequencing and annotation.</title>
        <authorList>
            <consortium name="The Broad Institute Genomics Platform"/>
            <consortium name="The Broad Institute Genome Sequencing Center for Infectious Disease"/>
            <person name="Wu L."/>
            <person name="Ma J."/>
        </authorList>
    </citation>
    <scope>NUCLEOTIDE SEQUENCE [LARGE SCALE GENOMIC DNA]</scope>
    <source>
        <strain evidence="2">CCUG 61948</strain>
    </source>
</reference>
<accession>A0ABW3AZ96</accession>
<sequence>MKSTVILFVAVTMLLKPLWPIVDYIVNYDYIVNVLCENKDEPELNCDGKCYLTQMLAQETGQNDENPFSERQAKSEIQHVVFVEALLNHHFLSINSLQRQDNFNTAPKFVIRLCGSDIAHPPEVS</sequence>
<protein>
    <submittedName>
        <fullName evidence="1">Uncharacterized protein</fullName>
    </submittedName>
</protein>